<dbReference type="Pfam" id="PF00250">
    <property type="entry name" value="Forkhead"/>
    <property type="match status" value="1"/>
</dbReference>
<feature type="compositionally biased region" description="Polar residues" evidence="3">
    <location>
        <begin position="61"/>
        <end position="72"/>
    </location>
</feature>
<dbReference type="GO" id="GO:0005634">
    <property type="term" value="C:nucleus"/>
    <property type="evidence" value="ECO:0007669"/>
    <property type="project" value="UniProtKB-SubCell"/>
</dbReference>
<evidence type="ECO:0000256" key="1">
    <source>
        <dbReference type="ARBA" id="ARBA00023125"/>
    </source>
</evidence>
<feature type="DNA-binding region" description="Fork-head" evidence="2">
    <location>
        <begin position="142"/>
        <end position="235"/>
    </location>
</feature>
<organism evidence="5 6">
    <name type="scientific">Panaeolus cyanescens</name>
    <dbReference type="NCBI Taxonomy" id="181874"/>
    <lineage>
        <taxon>Eukaryota</taxon>
        <taxon>Fungi</taxon>
        <taxon>Dikarya</taxon>
        <taxon>Basidiomycota</taxon>
        <taxon>Agaricomycotina</taxon>
        <taxon>Agaricomycetes</taxon>
        <taxon>Agaricomycetidae</taxon>
        <taxon>Agaricales</taxon>
        <taxon>Agaricineae</taxon>
        <taxon>Galeropsidaceae</taxon>
        <taxon>Panaeolus</taxon>
    </lineage>
</organism>
<accession>A0A409VP13</accession>
<dbReference type="SUPFAM" id="SSF46785">
    <property type="entry name" value="Winged helix' DNA-binding domain"/>
    <property type="match status" value="1"/>
</dbReference>
<dbReference type="InterPro" id="IPR036388">
    <property type="entry name" value="WH-like_DNA-bd_sf"/>
</dbReference>
<dbReference type="InParanoid" id="A0A409VP13"/>
<proteinExistence type="predicted"/>
<feature type="compositionally biased region" description="Low complexity" evidence="3">
    <location>
        <begin position="403"/>
        <end position="421"/>
    </location>
</feature>
<dbReference type="GO" id="GO:0043565">
    <property type="term" value="F:sequence-specific DNA binding"/>
    <property type="evidence" value="ECO:0007669"/>
    <property type="project" value="InterPro"/>
</dbReference>
<gene>
    <name evidence="5" type="ORF">CVT24_002934</name>
</gene>
<comment type="subcellular location">
    <subcellularLocation>
        <location evidence="2">Nucleus</location>
    </subcellularLocation>
</comment>
<dbReference type="InterPro" id="IPR036390">
    <property type="entry name" value="WH_DNA-bd_sf"/>
</dbReference>
<dbReference type="Gene3D" id="1.10.10.10">
    <property type="entry name" value="Winged helix-like DNA-binding domain superfamily/Winged helix DNA-binding domain"/>
    <property type="match status" value="1"/>
</dbReference>
<dbReference type="InterPro" id="IPR001766">
    <property type="entry name" value="Fork_head_dom"/>
</dbReference>
<dbReference type="AlphaFoldDB" id="A0A409VP13"/>
<evidence type="ECO:0000259" key="4">
    <source>
        <dbReference type="PROSITE" id="PS50039"/>
    </source>
</evidence>
<dbReference type="PROSITE" id="PS50039">
    <property type="entry name" value="FORK_HEAD_3"/>
    <property type="match status" value="1"/>
</dbReference>
<comment type="caution">
    <text evidence="5">The sequence shown here is derived from an EMBL/GenBank/DDBJ whole genome shotgun (WGS) entry which is preliminary data.</text>
</comment>
<reference evidence="5 6" key="1">
    <citation type="journal article" date="2018" name="Evol. Lett.">
        <title>Horizontal gene cluster transfer increased hallucinogenic mushroom diversity.</title>
        <authorList>
            <person name="Reynolds H.T."/>
            <person name="Vijayakumar V."/>
            <person name="Gluck-Thaler E."/>
            <person name="Korotkin H.B."/>
            <person name="Matheny P.B."/>
            <person name="Slot J.C."/>
        </authorList>
    </citation>
    <scope>NUCLEOTIDE SEQUENCE [LARGE SCALE GENOMIC DNA]</scope>
    <source>
        <strain evidence="5 6">2629</strain>
    </source>
</reference>
<feature type="region of interest" description="Disordered" evidence="3">
    <location>
        <begin position="228"/>
        <end position="253"/>
    </location>
</feature>
<protein>
    <recommendedName>
        <fullName evidence="4">Fork-head domain-containing protein</fullName>
    </recommendedName>
</protein>
<dbReference type="GO" id="GO:0003700">
    <property type="term" value="F:DNA-binding transcription factor activity"/>
    <property type="evidence" value="ECO:0007669"/>
    <property type="project" value="InterPro"/>
</dbReference>
<keyword evidence="6" id="KW-1185">Reference proteome</keyword>
<evidence type="ECO:0000313" key="5">
    <source>
        <dbReference type="EMBL" id="PPQ68025.1"/>
    </source>
</evidence>
<dbReference type="InterPro" id="IPR030456">
    <property type="entry name" value="TF_fork_head_CS_2"/>
</dbReference>
<evidence type="ECO:0000256" key="3">
    <source>
        <dbReference type="SAM" id="MobiDB-lite"/>
    </source>
</evidence>
<dbReference type="Proteomes" id="UP000284842">
    <property type="component" value="Unassembled WGS sequence"/>
</dbReference>
<feature type="compositionally biased region" description="Low complexity" evidence="3">
    <location>
        <begin position="10"/>
        <end position="25"/>
    </location>
</feature>
<feature type="compositionally biased region" description="Polar residues" evidence="3">
    <location>
        <begin position="360"/>
        <end position="373"/>
    </location>
</feature>
<feature type="compositionally biased region" description="Acidic residues" evidence="3">
    <location>
        <begin position="244"/>
        <end position="253"/>
    </location>
</feature>
<dbReference type="SMART" id="SM00339">
    <property type="entry name" value="FH"/>
    <property type="match status" value="1"/>
</dbReference>
<dbReference type="EMBL" id="NHTK01006016">
    <property type="protein sequence ID" value="PPQ68025.1"/>
    <property type="molecule type" value="Genomic_DNA"/>
</dbReference>
<keyword evidence="2" id="KW-0539">Nucleus</keyword>
<feature type="compositionally biased region" description="Polar residues" evidence="3">
    <location>
        <begin position="26"/>
        <end position="54"/>
    </location>
</feature>
<feature type="compositionally biased region" description="Low complexity" evidence="3">
    <location>
        <begin position="73"/>
        <end position="89"/>
    </location>
</feature>
<feature type="domain" description="Fork-head" evidence="4">
    <location>
        <begin position="142"/>
        <end position="235"/>
    </location>
</feature>
<dbReference type="PROSITE" id="PS00658">
    <property type="entry name" value="FORK_HEAD_2"/>
    <property type="match status" value="1"/>
</dbReference>
<evidence type="ECO:0000256" key="2">
    <source>
        <dbReference type="PROSITE-ProRule" id="PRU00089"/>
    </source>
</evidence>
<feature type="region of interest" description="Disordered" evidence="3">
    <location>
        <begin position="360"/>
        <end position="436"/>
    </location>
</feature>
<sequence length="436" mass="48246">MAERKYQPHSATRSSNSGSSNRQASYPTRNSQGYSDIPWTQDQQNAYGAHSSSPFMMPNMTYYTSSPIPQQDTGSSTGSSSGNESTSASVVDIATLPPHSETERWLRRTTGIPADLPLNLTSYEIAKNGPLGRSRHDLRARLAIWGHPDKRATLDEIDQALKQHFEATDYSPKWKDSIRHMLTLKKHFVLEPLESAESSIIPRLSAKANKGGKQGGYWRLDLRGESQLTRARKRRTPGSKQDEDSGESIYDQDEEMLPADILHNESYFPSNMQNVNAAFHDFPSSLIPNTHRAISMQEYVDMANLHPSSYINNRPVDFLQQSNLFDPSGMTYTSSPTSSNAYSPASSTYSPALSDMTLASTLPNPYNQRSNSAPAIPSHHSAFQPGHRHAASYMSGNAHYLVNPSSNQPISSNQSQGQFSSLGGGRSETLRRHGTY</sequence>
<evidence type="ECO:0000313" key="6">
    <source>
        <dbReference type="Proteomes" id="UP000284842"/>
    </source>
</evidence>
<dbReference type="OrthoDB" id="5954824at2759"/>
<name>A0A409VP13_9AGAR</name>
<feature type="region of interest" description="Disordered" evidence="3">
    <location>
        <begin position="1"/>
        <end position="96"/>
    </location>
</feature>
<keyword evidence="1 2" id="KW-0238">DNA-binding</keyword>